<keyword evidence="2" id="KW-1185">Reference proteome</keyword>
<gene>
    <name evidence="1" type="ORF">FBU59_002903</name>
</gene>
<dbReference type="EMBL" id="JANBPW010001700">
    <property type="protein sequence ID" value="KAJ1943464.1"/>
    <property type="molecule type" value="Genomic_DNA"/>
</dbReference>
<organism evidence="1 2">
    <name type="scientific">Linderina macrospora</name>
    <dbReference type="NCBI Taxonomy" id="4868"/>
    <lineage>
        <taxon>Eukaryota</taxon>
        <taxon>Fungi</taxon>
        <taxon>Fungi incertae sedis</taxon>
        <taxon>Zoopagomycota</taxon>
        <taxon>Kickxellomycotina</taxon>
        <taxon>Kickxellomycetes</taxon>
        <taxon>Kickxellales</taxon>
        <taxon>Kickxellaceae</taxon>
        <taxon>Linderina</taxon>
    </lineage>
</organism>
<name>A0ACC1JA60_9FUNG</name>
<proteinExistence type="predicted"/>
<protein>
    <submittedName>
        <fullName evidence="1">Uncharacterized protein</fullName>
    </submittedName>
</protein>
<comment type="caution">
    <text evidence="1">The sequence shown here is derived from an EMBL/GenBank/DDBJ whole genome shotgun (WGS) entry which is preliminary data.</text>
</comment>
<sequence>MWRILSATTAKSQTSRCPTQTAKPKAALSRGTKRKVSVYSDSEEDAYSDDDESDYTDDIGKKGMKKNNSVEVTVTTVKKPSVAKNTAAPKEAGRPSTKVRKAATAAKAKAKSTIQKPAAKKSPAVTSPAKRLAVASPAKRNAPLGSLLSSPTKAQAVRPKLTMGSSSSSLSSSSLLSHTNQTPATRQKLGRGTGRSGGASLRDLLAGSHAPRAGLSRRVRK</sequence>
<evidence type="ECO:0000313" key="2">
    <source>
        <dbReference type="Proteomes" id="UP001150603"/>
    </source>
</evidence>
<dbReference type="Proteomes" id="UP001150603">
    <property type="component" value="Unassembled WGS sequence"/>
</dbReference>
<accession>A0ACC1JA60</accession>
<evidence type="ECO:0000313" key="1">
    <source>
        <dbReference type="EMBL" id="KAJ1943464.1"/>
    </source>
</evidence>
<reference evidence="1" key="1">
    <citation type="submission" date="2022-07" db="EMBL/GenBank/DDBJ databases">
        <title>Phylogenomic reconstructions and comparative analyses of Kickxellomycotina fungi.</title>
        <authorList>
            <person name="Reynolds N.K."/>
            <person name="Stajich J.E."/>
            <person name="Barry K."/>
            <person name="Grigoriev I.V."/>
            <person name="Crous P."/>
            <person name="Smith M.E."/>
        </authorList>
    </citation>
    <scope>NUCLEOTIDE SEQUENCE</scope>
    <source>
        <strain evidence="1">NRRL 5244</strain>
    </source>
</reference>